<evidence type="ECO:0000313" key="2">
    <source>
        <dbReference type="EMBL" id="GBG67804.1"/>
    </source>
</evidence>
<dbReference type="Pfam" id="PF01987">
    <property type="entry name" value="AIM24"/>
    <property type="match status" value="1"/>
</dbReference>
<protein>
    <submittedName>
        <fullName evidence="2">Uncharacterized protein</fullName>
    </submittedName>
</protein>
<dbReference type="OrthoDB" id="1705416at2759"/>
<dbReference type="Gramene" id="GBG67804">
    <property type="protein sequence ID" value="GBG67804"/>
    <property type="gene ID" value="CBR_g928"/>
</dbReference>
<dbReference type="SUPFAM" id="SSF51219">
    <property type="entry name" value="TRAP-like"/>
    <property type="match status" value="1"/>
</dbReference>
<dbReference type="InterPro" id="IPR016031">
    <property type="entry name" value="Trp_RNA-bd_attenuator-like_dom"/>
</dbReference>
<gene>
    <name evidence="2" type="ORF">CBR_g928</name>
</gene>
<dbReference type="AlphaFoldDB" id="A0A388KCK9"/>
<dbReference type="Proteomes" id="UP000265515">
    <property type="component" value="Unassembled WGS sequence"/>
</dbReference>
<dbReference type="PANTHER" id="PTHR43657:SF1">
    <property type="entry name" value="ALTERED INHERITANCE OF MITOCHONDRIA PROTEIN 24, MITOCHONDRIAL"/>
    <property type="match status" value="1"/>
</dbReference>
<dbReference type="Gene3D" id="3.60.160.10">
    <property type="entry name" value="Mitochondrial biogenesis AIM24"/>
    <property type="match status" value="1"/>
</dbReference>
<dbReference type="InterPro" id="IPR036983">
    <property type="entry name" value="AIM24_sf"/>
</dbReference>
<dbReference type="OMA" id="WTASMRY"/>
<comment type="caution">
    <text evidence="2">The sequence shown here is derived from an EMBL/GenBank/DDBJ whole genome shotgun (WGS) entry which is preliminary data.</text>
</comment>
<reference evidence="2 3" key="1">
    <citation type="journal article" date="2018" name="Cell">
        <title>The Chara Genome: Secondary Complexity and Implications for Plant Terrestrialization.</title>
        <authorList>
            <person name="Nishiyama T."/>
            <person name="Sakayama H."/>
            <person name="Vries J.D."/>
            <person name="Buschmann H."/>
            <person name="Saint-Marcoux D."/>
            <person name="Ullrich K.K."/>
            <person name="Haas F.B."/>
            <person name="Vanderstraeten L."/>
            <person name="Becker D."/>
            <person name="Lang D."/>
            <person name="Vosolsobe S."/>
            <person name="Rombauts S."/>
            <person name="Wilhelmsson P.K.I."/>
            <person name="Janitza P."/>
            <person name="Kern R."/>
            <person name="Heyl A."/>
            <person name="Rumpler F."/>
            <person name="Villalobos L.I.A.C."/>
            <person name="Clay J.M."/>
            <person name="Skokan R."/>
            <person name="Toyoda A."/>
            <person name="Suzuki Y."/>
            <person name="Kagoshima H."/>
            <person name="Schijlen E."/>
            <person name="Tajeshwar N."/>
            <person name="Catarino B."/>
            <person name="Hetherington A.J."/>
            <person name="Saltykova A."/>
            <person name="Bonnot C."/>
            <person name="Breuninger H."/>
            <person name="Symeonidi A."/>
            <person name="Radhakrishnan G.V."/>
            <person name="Van Nieuwerburgh F."/>
            <person name="Deforce D."/>
            <person name="Chang C."/>
            <person name="Karol K.G."/>
            <person name="Hedrich R."/>
            <person name="Ulvskov P."/>
            <person name="Glockner G."/>
            <person name="Delwiche C.F."/>
            <person name="Petrasek J."/>
            <person name="Van de Peer Y."/>
            <person name="Friml J."/>
            <person name="Beilby M."/>
            <person name="Dolan L."/>
            <person name="Kohara Y."/>
            <person name="Sugano S."/>
            <person name="Fujiyama A."/>
            <person name="Delaux P.-M."/>
            <person name="Quint M."/>
            <person name="TheiBen G."/>
            <person name="Hagemann M."/>
            <person name="Harholt J."/>
            <person name="Dunand C."/>
            <person name="Zachgo S."/>
            <person name="Langdale J."/>
            <person name="Maumus F."/>
            <person name="Straeten D.V.D."/>
            <person name="Gould S.B."/>
            <person name="Rensing S.A."/>
        </authorList>
    </citation>
    <scope>NUCLEOTIDE SEQUENCE [LARGE SCALE GENOMIC DNA]</scope>
    <source>
        <strain evidence="2 3">S276</strain>
    </source>
</reference>
<evidence type="ECO:0000256" key="1">
    <source>
        <dbReference type="SAM" id="MobiDB-lite"/>
    </source>
</evidence>
<proteinExistence type="predicted"/>
<accession>A0A388KCK9</accession>
<dbReference type="NCBIfam" id="TIGR00266">
    <property type="entry name" value="TIGR00266 family protein"/>
    <property type="match status" value="1"/>
</dbReference>
<keyword evidence="3" id="KW-1185">Reference proteome</keyword>
<feature type="compositionally biased region" description="Polar residues" evidence="1">
    <location>
        <begin position="9"/>
        <end position="22"/>
    </location>
</feature>
<name>A0A388KCK9_CHABU</name>
<dbReference type="EMBL" id="BFEA01000092">
    <property type="protein sequence ID" value="GBG67804.1"/>
    <property type="molecule type" value="Genomic_DNA"/>
</dbReference>
<dbReference type="InterPro" id="IPR002838">
    <property type="entry name" value="AIM24"/>
</dbReference>
<dbReference type="STRING" id="69332.A0A388KCK9"/>
<dbReference type="PANTHER" id="PTHR43657">
    <property type="entry name" value="TRYPTOPHAN RNA-BINDING ATTENUATOR PROTEIN-LIKE PROTEIN"/>
    <property type="match status" value="1"/>
</dbReference>
<evidence type="ECO:0000313" key="3">
    <source>
        <dbReference type="Proteomes" id="UP000265515"/>
    </source>
</evidence>
<organism evidence="2 3">
    <name type="scientific">Chara braunii</name>
    <name type="common">Braun's stonewort</name>
    <dbReference type="NCBI Taxonomy" id="69332"/>
    <lineage>
        <taxon>Eukaryota</taxon>
        <taxon>Viridiplantae</taxon>
        <taxon>Streptophyta</taxon>
        <taxon>Charophyceae</taxon>
        <taxon>Charales</taxon>
        <taxon>Characeae</taxon>
        <taxon>Chara</taxon>
    </lineage>
</organism>
<sequence length="274" mass="28450">MTGVMAEPYSNSPVKAHTSTPGQVIDPTGKFTVKQQGAFSAVEVIVRQEDGQSSVKAAGGAMVSMHNNVDLRVELEGGVGAACCRCCCAGSSGFLTHFFIKPEMPPGTRGDVLLAPGVPGEIILLQLAGTGDDWLMEKGAFLASDPTVEIGVHAQGVVTGCFGGEGIFILRGSGQGRLLVSSYGSIIRYDLGPGEVRKIDNGALVAWQAHLRYTISKASRSLFATIFSGEGFVTQFTGPGTVYAQTRSLQGLANALAPYIVRQNSGGGPAVNGL</sequence>
<feature type="region of interest" description="Disordered" evidence="1">
    <location>
        <begin position="1"/>
        <end position="23"/>
    </location>
</feature>